<accession>A0A285TGP8</accession>
<dbReference type="EMBL" id="OBMM01000003">
    <property type="protein sequence ID" value="SOC21350.1"/>
    <property type="molecule type" value="Genomic_DNA"/>
</dbReference>
<reference evidence="1 2" key="1">
    <citation type="submission" date="2017-08" db="EMBL/GenBank/DDBJ databases">
        <authorList>
            <person name="de Groot N.N."/>
        </authorList>
    </citation>
    <scope>NUCLEOTIDE SEQUENCE [LARGE SCALE GENOMIC DNA]</scope>
    <source>
        <strain evidence="1 2">USBA 78</strain>
    </source>
</reference>
<evidence type="ECO:0000313" key="2">
    <source>
        <dbReference type="Proteomes" id="UP000219068"/>
    </source>
</evidence>
<organism evidence="1 2">
    <name type="scientific">Thalassospira xiamenensis</name>
    <dbReference type="NCBI Taxonomy" id="220697"/>
    <lineage>
        <taxon>Bacteria</taxon>
        <taxon>Pseudomonadati</taxon>
        <taxon>Pseudomonadota</taxon>
        <taxon>Alphaproteobacteria</taxon>
        <taxon>Rhodospirillales</taxon>
        <taxon>Thalassospiraceae</taxon>
        <taxon>Thalassospira</taxon>
    </lineage>
</organism>
<proteinExistence type="predicted"/>
<dbReference type="Proteomes" id="UP000219068">
    <property type="component" value="Unassembled WGS sequence"/>
</dbReference>
<protein>
    <submittedName>
        <fullName evidence="1">Uncharacterized protein</fullName>
    </submittedName>
</protein>
<sequence length="421" mass="48426">MLQHLAGYFYRAPYSEGDEKSGEIKFSLLDPKEVTVPEEDVVHVGTLTHIGGIHELTKDYVSEVIEWDGRLYVEPSPMEIVGMARLCLLYVERLFGQRSTKISDEQLWALQSKLKRAVDCVVPSSFDEALAHFGPRVNAFFEALAQEEQSLDITRSGASGSLNPKPHLSWFSDINYQLEQIARKGEGILPLGNDAMKRKAWWEEKTKNHIIRSNGKVYYYVEEFVVGYTREGYADRFPSDRLRCHYRSYADAVRGCLASQRPKSVLSPFDGSDLVDMRGYSYVPPKGWPKLPLKPCQMVTRLELSKSYPSTVRKRLYEEAIIHLLNAATKISMLSYTDGVFPTDLIKDWDALMAFRKCEEKDRDYEKVYSILEDNVSQLSRFSQSQNGENREAIRRFSSFMNNLSIRERYLKEATEKREVA</sequence>
<name>A0A285TGP8_9PROT</name>
<dbReference type="RefSeq" id="WP_097052166.1">
    <property type="nucleotide sequence ID" value="NZ_OBMM01000003.1"/>
</dbReference>
<gene>
    <name evidence="1" type="ORF">SAMN05428964_103381</name>
</gene>
<dbReference type="AlphaFoldDB" id="A0A285TGP8"/>
<evidence type="ECO:0000313" key="1">
    <source>
        <dbReference type="EMBL" id="SOC21350.1"/>
    </source>
</evidence>